<evidence type="ECO:0000313" key="2">
    <source>
        <dbReference type="EMBL" id="KAF9152293.1"/>
    </source>
</evidence>
<dbReference type="AlphaFoldDB" id="A0A9P5VCJ7"/>
<dbReference type="InterPro" id="IPR007268">
    <property type="entry name" value="Rad9/Ddc1"/>
</dbReference>
<dbReference type="Pfam" id="PF04139">
    <property type="entry name" value="Rad9"/>
    <property type="match status" value="1"/>
</dbReference>
<dbReference type="GO" id="GO:0071479">
    <property type="term" value="P:cellular response to ionizing radiation"/>
    <property type="evidence" value="ECO:0007669"/>
    <property type="project" value="TreeGrafter"/>
</dbReference>
<dbReference type="Gene3D" id="3.70.10.10">
    <property type="match status" value="1"/>
</dbReference>
<evidence type="ECO:0000256" key="1">
    <source>
        <dbReference type="SAM" id="MobiDB-lite"/>
    </source>
</evidence>
<dbReference type="GO" id="GO:0031573">
    <property type="term" value="P:mitotic intra-S DNA damage checkpoint signaling"/>
    <property type="evidence" value="ECO:0007669"/>
    <property type="project" value="TreeGrafter"/>
</dbReference>
<feature type="region of interest" description="Disordered" evidence="1">
    <location>
        <begin position="371"/>
        <end position="391"/>
    </location>
</feature>
<dbReference type="GO" id="GO:0000076">
    <property type="term" value="P:DNA replication checkpoint signaling"/>
    <property type="evidence" value="ECO:0007669"/>
    <property type="project" value="TreeGrafter"/>
</dbReference>
<organism evidence="2 3">
    <name type="scientific">Linnemannia schmuckeri</name>
    <dbReference type="NCBI Taxonomy" id="64567"/>
    <lineage>
        <taxon>Eukaryota</taxon>
        <taxon>Fungi</taxon>
        <taxon>Fungi incertae sedis</taxon>
        <taxon>Mucoromycota</taxon>
        <taxon>Mortierellomycotina</taxon>
        <taxon>Mortierellomycetes</taxon>
        <taxon>Mortierellales</taxon>
        <taxon>Mortierellaceae</taxon>
        <taxon>Linnemannia</taxon>
    </lineage>
</organism>
<keyword evidence="3" id="KW-1185">Reference proteome</keyword>
<accession>A0A9P5VCJ7</accession>
<dbReference type="SUPFAM" id="SSF55979">
    <property type="entry name" value="DNA clamp"/>
    <property type="match status" value="1"/>
</dbReference>
<proteinExistence type="predicted"/>
<sequence length="391" mass="42758">MKAIIPIVSIKGFQNVLSCLDKVGDDITIEARQDRLILSTLSLTRTAYANFTFSRTFFESYSLDLSSSAIQYDDEGPFLRCTIIAKALVSACRVRGNIEEKIHNLSVYLNAAEGVGENCRLTVEVLFRSGCIKFHKLLYQSCLENLQLIDSVDTFQNSWELSAPAMNGLADYFSSKAEEMTMKFNDSGIVLQTFNDTGDDSDKSKRFGATMVPIERVAMDRYITQNEGQIVFSLKEFKAILAFAVGLRLTMSAYFDMGDRPIVFTAESENVVSAKFALATINIPGEKSTQASQSQASRSAAPEELDLTQAENALFLDDDADWASQLDDMEVEAAQASVSASVSANVSASVSASASVGASGSGSAFVIEEDFAPSTVRNPKRPKYDLDDDDW</sequence>
<dbReference type="GO" id="GO:0006281">
    <property type="term" value="P:DNA repair"/>
    <property type="evidence" value="ECO:0007669"/>
    <property type="project" value="TreeGrafter"/>
</dbReference>
<dbReference type="OrthoDB" id="60092at2759"/>
<name>A0A9P5VCJ7_9FUNG</name>
<protein>
    <submittedName>
        <fullName evidence="2">Cell cycle checkpoint control protein rad9b</fullName>
    </submittedName>
</protein>
<comment type="caution">
    <text evidence="2">The sequence shown here is derived from an EMBL/GenBank/DDBJ whole genome shotgun (WGS) entry which is preliminary data.</text>
</comment>
<reference evidence="2" key="1">
    <citation type="journal article" date="2020" name="Fungal Divers.">
        <title>Resolving the Mortierellaceae phylogeny through synthesis of multi-gene phylogenetics and phylogenomics.</title>
        <authorList>
            <person name="Vandepol N."/>
            <person name="Liber J."/>
            <person name="Desiro A."/>
            <person name="Na H."/>
            <person name="Kennedy M."/>
            <person name="Barry K."/>
            <person name="Grigoriev I.V."/>
            <person name="Miller A.N."/>
            <person name="O'Donnell K."/>
            <person name="Stajich J.E."/>
            <person name="Bonito G."/>
        </authorList>
    </citation>
    <scope>NUCLEOTIDE SEQUENCE</scope>
    <source>
        <strain evidence="2">NRRL 6426</strain>
    </source>
</reference>
<gene>
    <name evidence="2" type="primary">RAD9B</name>
    <name evidence="2" type="ORF">BG015_005502</name>
</gene>
<evidence type="ECO:0000313" key="3">
    <source>
        <dbReference type="Proteomes" id="UP000748756"/>
    </source>
</evidence>
<dbReference type="InterPro" id="IPR046938">
    <property type="entry name" value="DNA_clamp_sf"/>
</dbReference>
<dbReference type="PANTHER" id="PTHR15237">
    <property type="entry name" value="DNA REPAIR PROTEIN RAD9"/>
    <property type="match status" value="1"/>
</dbReference>
<dbReference type="Proteomes" id="UP000748756">
    <property type="component" value="Unassembled WGS sequence"/>
</dbReference>
<dbReference type="EMBL" id="JAAAUQ010000255">
    <property type="protein sequence ID" value="KAF9152293.1"/>
    <property type="molecule type" value="Genomic_DNA"/>
</dbReference>
<dbReference type="GO" id="GO:0030896">
    <property type="term" value="C:checkpoint clamp complex"/>
    <property type="evidence" value="ECO:0007669"/>
    <property type="project" value="InterPro"/>
</dbReference>
<dbReference type="PANTHER" id="PTHR15237:SF0">
    <property type="entry name" value="CELL CYCLE CHECKPOINT CONTROL PROTEIN"/>
    <property type="match status" value="1"/>
</dbReference>